<feature type="domain" description="Pyruvate carboxyltransferase" evidence="8">
    <location>
        <begin position="98"/>
        <end position="365"/>
    </location>
</feature>
<dbReference type="CDD" id="cd07938">
    <property type="entry name" value="DRE_TIM_HMGL"/>
    <property type="match status" value="1"/>
</dbReference>
<dbReference type="InterPro" id="IPR013785">
    <property type="entry name" value="Aldolase_TIM"/>
</dbReference>
<keyword evidence="7" id="KW-0812">Transmembrane</keyword>
<keyword evidence="7" id="KW-1133">Transmembrane helix</keyword>
<evidence type="ECO:0000256" key="7">
    <source>
        <dbReference type="SAM" id="Phobius"/>
    </source>
</evidence>
<keyword evidence="4" id="KW-0479">Metal-binding</keyword>
<dbReference type="GO" id="GO:0004419">
    <property type="term" value="F:hydroxymethylglutaryl-CoA lyase activity"/>
    <property type="evidence" value="ECO:0007669"/>
    <property type="project" value="UniProtKB-EC"/>
</dbReference>
<sequence length="409" mass="45375">MNQKFHFWLNFDWANVIFSLCMSIIVVKATRARRHFFYYLFVSLVKMLIYPMKEDNKENSQNVSNDANTYQLENYSKALSFHQAPRAITRQLRYPSHVRIVEVGPRDGLQNESRILPTHIKLELINLLSKTGLQTIEATSFVSPKWVPQMADHKEVVQGLPKQSDISYPVLVPNMKGLETAMQCGVKEIAVFASASEKFSKRNINCSIDESLEKFSQVVSTALANNIRVRGYISCVVGCPYEGTVPPHMVTKVASALYKMGCYEISLGDTIGVGTPGTTRLMLEDVLLEIPADRIAVHCHDTYGQALANILTAMEYGISVFDSSIAGLGGCPYARGASGNVATEDLVYMLEGMGIETGTNLTRLLRTGHYICEKLKKPSNSKVAKALPIKETNKALESYANVRKGSLCV</sequence>
<dbReference type="Gene3D" id="3.20.20.70">
    <property type="entry name" value="Aldolase class I"/>
    <property type="match status" value="1"/>
</dbReference>
<dbReference type="UniPathway" id="UPA00896">
    <property type="reaction ID" value="UER00863"/>
</dbReference>
<dbReference type="EMBL" id="HBUF01562999">
    <property type="protein sequence ID" value="CAG6763236.1"/>
    <property type="molecule type" value="Transcribed_RNA"/>
</dbReference>
<organism evidence="9">
    <name type="scientific">Cacopsylla melanoneura</name>
    <dbReference type="NCBI Taxonomy" id="428564"/>
    <lineage>
        <taxon>Eukaryota</taxon>
        <taxon>Metazoa</taxon>
        <taxon>Ecdysozoa</taxon>
        <taxon>Arthropoda</taxon>
        <taxon>Hexapoda</taxon>
        <taxon>Insecta</taxon>
        <taxon>Pterygota</taxon>
        <taxon>Neoptera</taxon>
        <taxon>Paraneoptera</taxon>
        <taxon>Hemiptera</taxon>
        <taxon>Sternorrhyncha</taxon>
        <taxon>Psylloidea</taxon>
        <taxon>Psyllidae</taxon>
        <taxon>Psyllinae</taxon>
        <taxon>Cacopsylla</taxon>
    </lineage>
</organism>
<comment type="similarity">
    <text evidence="2">Belongs to the HMG-CoA lyase family.</text>
</comment>
<comment type="catalytic activity">
    <reaction evidence="6">
        <text>(3S)-3-hydroxy-3-methylglutaryl-CoA = acetoacetate + acetyl-CoA</text>
        <dbReference type="Rhea" id="RHEA:24404"/>
        <dbReference type="ChEBI" id="CHEBI:13705"/>
        <dbReference type="ChEBI" id="CHEBI:43074"/>
        <dbReference type="ChEBI" id="CHEBI:57288"/>
        <dbReference type="EC" id="4.1.3.4"/>
    </reaction>
</comment>
<dbReference type="EMBL" id="HBUF01563003">
    <property type="protein sequence ID" value="CAG6763244.1"/>
    <property type="molecule type" value="Transcribed_RNA"/>
</dbReference>
<evidence type="ECO:0000256" key="1">
    <source>
        <dbReference type="ARBA" id="ARBA00005143"/>
    </source>
</evidence>
<dbReference type="FunFam" id="3.20.20.70:FF:000201">
    <property type="entry name" value="Hydroxymethylglutaryl-CoA lyase"/>
    <property type="match status" value="1"/>
</dbReference>
<comment type="pathway">
    <text evidence="1">Metabolic intermediate metabolism; (S)-3-hydroxy-3-methylglutaryl-CoA degradation; acetoacetate from (S)-3-hydroxy-3-methylglutaryl-CoA: step 1/1.</text>
</comment>
<dbReference type="EC" id="4.1.3.4" evidence="3"/>
<name>A0A8D9AFT8_9HEMI</name>
<keyword evidence="5 9" id="KW-0456">Lyase</keyword>
<dbReference type="NCBIfam" id="NF004283">
    <property type="entry name" value="PRK05692.1"/>
    <property type="match status" value="1"/>
</dbReference>
<evidence type="ECO:0000259" key="8">
    <source>
        <dbReference type="PROSITE" id="PS50991"/>
    </source>
</evidence>
<dbReference type="GO" id="GO:0046951">
    <property type="term" value="P:ketone body biosynthetic process"/>
    <property type="evidence" value="ECO:0007669"/>
    <property type="project" value="TreeGrafter"/>
</dbReference>
<dbReference type="AlphaFoldDB" id="A0A8D9AFT8"/>
<dbReference type="GO" id="GO:0046872">
    <property type="term" value="F:metal ion binding"/>
    <property type="evidence" value="ECO:0007669"/>
    <property type="project" value="UniProtKB-KW"/>
</dbReference>
<dbReference type="PANTHER" id="PTHR42738">
    <property type="entry name" value="HYDROXYMETHYLGLUTARYL-COA LYASE"/>
    <property type="match status" value="1"/>
</dbReference>
<keyword evidence="7" id="KW-0472">Membrane</keyword>
<proteinExistence type="inferred from homology"/>
<evidence type="ECO:0000313" key="9">
    <source>
        <dbReference type="EMBL" id="CAG6763236.1"/>
    </source>
</evidence>
<evidence type="ECO:0000256" key="6">
    <source>
        <dbReference type="ARBA" id="ARBA00049877"/>
    </source>
</evidence>
<dbReference type="GO" id="GO:0006552">
    <property type="term" value="P:L-leucine catabolic process"/>
    <property type="evidence" value="ECO:0007669"/>
    <property type="project" value="TreeGrafter"/>
</dbReference>
<accession>A0A8D9AFT8</accession>
<feature type="transmembrane region" description="Helical" evidence="7">
    <location>
        <begin position="6"/>
        <end position="27"/>
    </location>
</feature>
<dbReference type="SUPFAM" id="SSF51569">
    <property type="entry name" value="Aldolase"/>
    <property type="match status" value="1"/>
</dbReference>
<dbReference type="InterPro" id="IPR000891">
    <property type="entry name" value="PYR_CT"/>
</dbReference>
<reference evidence="9" key="1">
    <citation type="submission" date="2021-05" db="EMBL/GenBank/DDBJ databases">
        <authorList>
            <person name="Alioto T."/>
            <person name="Alioto T."/>
            <person name="Gomez Garrido J."/>
        </authorList>
    </citation>
    <scope>NUCLEOTIDE SEQUENCE</scope>
</reference>
<dbReference type="PANTHER" id="PTHR42738:SF7">
    <property type="entry name" value="HYDROXYMETHYLGLUTARYL-COA LYASE"/>
    <property type="match status" value="1"/>
</dbReference>
<protein>
    <recommendedName>
        <fullName evidence="3">hydroxymethylglutaryl-CoA lyase</fullName>
        <ecNumber evidence="3">4.1.3.4</ecNumber>
    </recommendedName>
</protein>
<evidence type="ECO:0000256" key="3">
    <source>
        <dbReference type="ARBA" id="ARBA00012910"/>
    </source>
</evidence>
<dbReference type="Pfam" id="PF00682">
    <property type="entry name" value="HMGL-like"/>
    <property type="match status" value="1"/>
</dbReference>
<dbReference type="PROSITE" id="PS50991">
    <property type="entry name" value="PYR_CT"/>
    <property type="match status" value="1"/>
</dbReference>
<evidence type="ECO:0000256" key="2">
    <source>
        <dbReference type="ARBA" id="ARBA00009405"/>
    </source>
</evidence>
<evidence type="ECO:0000256" key="4">
    <source>
        <dbReference type="ARBA" id="ARBA00022723"/>
    </source>
</evidence>
<evidence type="ECO:0000256" key="5">
    <source>
        <dbReference type="ARBA" id="ARBA00023239"/>
    </source>
</evidence>
<dbReference type="InterPro" id="IPR043594">
    <property type="entry name" value="HMGL"/>
</dbReference>